<dbReference type="PROSITE" id="PS51257">
    <property type="entry name" value="PROKAR_LIPOPROTEIN"/>
    <property type="match status" value="1"/>
</dbReference>
<evidence type="ECO:0000313" key="1">
    <source>
        <dbReference type="EMBL" id="AUS05453.1"/>
    </source>
</evidence>
<evidence type="ECO:0000313" key="2">
    <source>
        <dbReference type="Proteomes" id="UP000236592"/>
    </source>
</evidence>
<dbReference type="KEGG" id="taj:C1A40_08215"/>
<dbReference type="EMBL" id="CP025938">
    <property type="protein sequence ID" value="AUS05453.1"/>
    <property type="molecule type" value="Genomic_DNA"/>
</dbReference>
<dbReference type="AlphaFoldDB" id="A0A2I7SHT1"/>
<dbReference type="Proteomes" id="UP000236592">
    <property type="component" value="Chromosome"/>
</dbReference>
<organism evidence="1 2">
    <name type="scientific">Pseudotamlana carrageenivorans</name>
    <dbReference type="NCBI Taxonomy" id="2069432"/>
    <lineage>
        <taxon>Bacteria</taxon>
        <taxon>Pseudomonadati</taxon>
        <taxon>Bacteroidota</taxon>
        <taxon>Flavobacteriia</taxon>
        <taxon>Flavobacteriales</taxon>
        <taxon>Flavobacteriaceae</taxon>
        <taxon>Pseudotamlana</taxon>
    </lineage>
</organism>
<gene>
    <name evidence="1" type="ORF">C1A40_08215</name>
</gene>
<reference evidence="2" key="1">
    <citation type="submission" date="2018-01" db="EMBL/GenBank/DDBJ databases">
        <title>Complete genome of Tamlana sp. UJ94.</title>
        <authorList>
            <person name="Jung J."/>
            <person name="Chung D."/>
            <person name="Bae S.S."/>
            <person name="Baek K."/>
        </authorList>
    </citation>
    <scope>NUCLEOTIDE SEQUENCE [LARGE SCALE GENOMIC DNA]</scope>
    <source>
        <strain evidence="2">UJ94</strain>
    </source>
</reference>
<sequence>MKHAIVFLLVLMLSSCEYFKVKKTSSEAILNEELKTFNWNDVDEYPNFTVCDESASKAARQTCFQNTLTHHITNFLQDEGIVVSRDINDTILLEFQVSKTGDLSLINASVDSLTIDEIPNIDDLLNQSLTGLPRIFPAIKRGQQVTTEFKLPLIIRVN</sequence>
<accession>A0A2I7SHT1</accession>
<protein>
    <recommendedName>
        <fullName evidence="3">TonB C-terminal domain-containing protein</fullName>
    </recommendedName>
</protein>
<dbReference type="RefSeq" id="WP_102995481.1">
    <property type="nucleotide sequence ID" value="NZ_CP025938.1"/>
</dbReference>
<dbReference type="OrthoDB" id="1191002at2"/>
<proteinExistence type="predicted"/>
<evidence type="ECO:0008006" key="3">
    <source>
        <dbReference type="Google" id="ProtNLM"/>
    </source>
</evidence>
<name>A0A2I7SHT1_9FLAO</name>
<keyword evidence="2" id="KW-1185">Reference proteome</keyword>